<dbReference type="InterPro" id="IPR032675">
    <property type="entry name" value="LRR_dom_sf"/>
</dbReference>
<evidence type="ECO:0000313" key="1">
    <source>
        <dbReference type="EMBL" id="KAG0259315.1"/>
    </source>
</evidence>
<proteinExistence type="predicted"/>
<dbReference type="Gene3D" id="3.80.10.10">
    <property type="entry name" value="Ribonuclease Inhibitor"/>
    <property type="match status" value="1"/>
</dbReference>
<comment type="caution">
    <text evidence="1">The sequence shown here is derived from an EMBL/GenBank/DDBJ whole genome shotgun (WGS) entry which is preliminary data.</text>
</comment>
<dbReference type="EMBL" id="JAAAJB010000289">
    <property type="protein sequence ID" value="KAG0259315.1"/>
    <property type="molecule type" value="Genomic_DNA"/>
</dbReference>
<reference evidence="1" key="1">
    <citation type="journal article" date="2020" name="Fungal Divers.">
        <title>Resolving the Mortierellaceae phylogeny through synthesis of multi-gene phylogenetics and phylogenomics.</title>
        <authorList>
            <person name="Vandepol N."/>
            <person name="Liber J."/>
            <person name="Desiro A."/>
            <person name="Na H."/>
            <person name="Kennedy M."/>
            <person name="Barry K."/>
            <person name="Grigoriev I.V."/>
            <person name="Miller A.N."/>
            <person name="O'Donnell K."/>
            <person name="Stajich J.E."/>
            <person name="Bonito G."/>
        </authorList>
    </citation>
    <scope>NUCLEOTIDE SEQUENCE</scope>
    <source>
        <strain evidence="1">BC1065</strain>
    </source>
</reference>
<evidence type="ECO:0008006" key="3">
    <source>
        <dbReference type="Google" id="ProtNLM"/>
    </source>
</evidence>
<dbReference type="AlphaFoldDB" id="A0A9P6U4X8"/>
<protein>
    <recommendedName>
        <fullName evidence="3">F-box domain-containing protein</fullName>
    </recommendedName>
</protein>
<dbReference type="Proteomes" id="UP000807716">
    <property type="component" value="Unassembled WGS sequence"/>
</dbReference>
<accession>A0A9P6U4X8</accession>
<keyword evidence="2" id="KW-1185">Reference proteome</keyword>
<dbReference type="SUPFAM" id="SSF52047">
    <property type="entry name" value="RNI-like"/>
    <property type="match status" value="1"/>
</dbReference>
<evidence type="ECO:0000313" key="2">
    <source>
        <dbReference type="Proteomes" id="UP000807716"/>
    </source>
</evidence>
<gene>
    <name evidence="1" type="ORF">DFQ27_004118</name>
</gene>
<dbReference type="OrthoDB" id="2423301at2759"/>
<name>A0A9P6U4X8_9FUNG</name>
<sequence length="674" mass="76835">MNCPLPIDCIEVILDHLDATTRTKDLRSLLTVNKAFFAASVRRLYADPIETIKSRHRTRALSYPTGAVRRLLALVLRCSPDNSPQAQSLRHSLHADIHALPGILTTDYLSLIKTIQYEYDSNYLGPTSTLARQYPLSICGESLPSWAGLHDAFAWAVCAHRLSEIHSLEIPLRCLPLYSSRIEDMLSIRSLRILTLDIPREHFYAWTTTAIEEVKLDLKTLSCFVSQWSAAYAKLPQGSRTHIVDMQLSLPPQNEQREWWMYEPFASKLKTIFLQMPVSPMRDLRMFFSGEWARFVLAPESFDLARVRSIIESDLYNHVPRKEPWPDISQGKATILQQCRSLQKLELRGCTAEDDAIFKWAVQERQEAAAIATTSSSNSGAGKLLVQGSGGLVPLSELKLVFSSVMSFWQDAVFAFGTTLQSLTIYDYQQPNDFDLCVFRDMPVLRNLFLCVHLFKAAVAPFSCCPGLTKIYLESRSRMHSGQERFGRWDLAQVHVLSLRGNVCHQFNHATLKEMPLLDTLIMSARLGGAFTWDKLSWGPFPRLKTLNLSDTLARTFCWSMLEQCPAVDTLFLDVSDMRSTKKFRFLHLGQRPDFAHERSTSPLAVYPTLRILGLCGYFISDAVLFSKLPRVAPNLTRLSLHPRNRLSYAQLDKLDEKFKFMRDLDYEEDELDC</sequence>
<organism evidence="1 2">
    <name type="scientific">Actinomortierella ambigua</name>
    <dbReference type="NCBI Taxonomy" id="1343610"/>
    <lineage>
        <taxon>Eukaryota</taxon>
        <taxon>Fungi</taxon>
        <taxon>Fungi incertae sedis</taxon>
        <taxon>Mucoromycota</taxon>
        <taxon>Mortierellomycotina</taxon>
        <taxon>Mortierellomycetes</taxon>
        <taxon>Mortierellales</taxon>
        <taxon>Mortierellaceae</taxon>
        <taxon>Actinomortierella</taxon>
    </lineage>
</organism>